<proteinExistence type="predicted"/>
<keyword evidence="2" id="KW-1185">Reference proteome</keyword>
<dbReference type="RefSeq" id="XP_015969336.1">
    <property type="nucleotide sequence ID" value="XM_016113850.1"/>
</dbReference>
<reference evidence="2" key="1">
    <citation type="journal article" date="2016" name="Nat. Genet.">
        <title>The genome sequences of Arachis duranensis and Arachis ipaensis, the diploid ancestors of cultivated peanut.</title>
        <authorList>
            <person name="Bertioli D.J."/>
            <person name="Cannon S.B."/>
            <person name="Froenicke L."/>
            <person name="Huang G."/>
            <person name="Farmer A.D."/>
            <person name="Cannon E.K."/>
            <person name="Liu X."/>
            <person name="Gao D."/>
            <person name="Clevenger J."/>
            <person name="Dash S."/>
            <person name="Ren L."/>
            <person name="Moretzsohn M.C."/>
            <person name="Shirasawa K."/>
            <person name="Huang W."/>
            <person name="Vidigal B."/>
            <person name="Abernathy B."/>
            <person name="Chu Y."/>
            <person name="Niederhuth C.E."/>
            <person name="Umale P."/>
            <person name="Araujo A.C."/>
            <person name="Kozik A."/>
            <person name="Kim K.D."/>
            <person name="Burow M.D."/>
            <person name="Varshney R.K."/>
            <person name="Wang X."/>
            <person name="Zhang X."/>
            <person name="Barkley N."/>
            <person name="Guimaraes P.M."/>
            <person name="Isobe S."/>
            <person name="Guo B."/>
            <person name="Liao B."/>
            <person name="Stalker H.T."/>
            <person name="Schmitz R.J."/>
            <person name="Scheffler B.E."/>
            <person name="Leal-Bertioli S.C."/>
            <person name="Xun X."/>
            <person name="Jackson S.A."/>
            <person name="Michelmore R."/>
            <person name="Ozias-Akins P."/>
        </authorList>
    </citation>
    <scope>NUCLEOTIDE SEQUENCE [LARGE SCALE GENOMIC DNA]</scope>
    <source>
        <strain evidence="2">cv. V14167</strain>
    </source>
</reference>
<organism evidence="2 3">
    <name type="scientific">Arachis duranensis</name>
    <name type="common">Wild peanut</name>
    <dbReference type="NCBI Taxonomy" id="130453"/>
    <lineage>
        <taxon>Eukaryota</taxon>
        <taxon>Viridiplantae</taxon>
        <taxon>Streptophyta</taxon>
        <taxon>Embryophyta</taxon>
        <taxon>Tracheophyta</taxon>
        <taxon>Spermatophyta</taxon>
        <taxon>Magnoliopsida</taxon>
        <taxon>eudicotyledons</taxon>
        <taxon>Gunneridae</taxon>
        <taxon>Pentapetalae</taxon>
        <taxon>rosids</taxon>
        <taxon>fabids</taxon>
        <taxon>Fabales</taxon>
        <taxon>Fabaceae</taxon>
        <taxon>Papilionoideae</taxon>
        <taxon>50 kb inversion clade</taxon>
        <taxon>dalbergioids sensu lato</taxon>
        <taxon>Dalbergieae</taxon>
        <taxon>Pterocarpus clade</taxon>
        <taxon>Arachis</taxon>
    </lineage>
</organism>
<dbReference type="GeneID" id="107492794"/>
<protein>
    <submittedName>
        <fullName evidence="3">Uncharacterized protein LOC107492794</fullName>
    </submittedName>
</protein>
<keyword evidence="1" id="KW-0175">Coiled coil</keyword>
<accession>A0A6P4DJK8</accession>
<dbReference type="KEGG" id="adu:107492794"/>
<name>A0A6P4DJK8_ARADU</name>
<dbReference type="AlphaFoldDB" id="A0A6P4DJK8"/>
<gene>
    <name evidence="3" type="primary">LOC107492794</name>
</gene>
<evidence type="ECO:0000313" key="3">
    <source>
        <dbReference type="RefSeq" id="XP_015969336.1"/>
    </source>
</evidence>
<evidence type="ECO:0000313" key="2">
    <source>
        <dbReference type="Proteomes" id="UP000515211"/>
    </source>
</evidence>
<dbReference type="Proteomes" id="UP000515211">
    <property type="component" value="Chromosome 6"/>
</dbReference>
<feature type="coiled-coil region" evidence="1">
    <location>
        <begin position="138"/>
        <end position="165"/>
    </location>
</feature>
<reference evidence="3" key="2">
    <citation type="submission" date="2025-08" db="UniProtKB">
        <authorList>
            <consortium name="RefSeq"/>
        </authorList>
    </citation>
    <scope>IDENTIFICATION</scope>
    <source>
        <tissue evidence="3">Whole plant</tissue>
    </source>
</reference>
<evidence type="ECO:0000256" key="1">
    <source>
        <dbReference type="SAM" id="Coils"/>
    </source>
</evidence>
<sequence length="211" mass="25616">MWKCNFIYGNPCSRRRKEQWRAITANNDNKEEPQLFIGDFNDILSQEEKIGLHPKPKARHKGRKIHMVQCQLVLDINQVQRTEKSFKFETFWIDYDECENTVRKGWDKENIQGCVWKGITSRMENCKEELKKWSKRTFKRADKEIQKLKKELKKLQDSKLTQEKQEKIQRIKKNIAALWKQEEKFWEQRARLKWLKWGDNNTSLFHTTTIQ</sequence>